<proteinExistence type="predicted"/>
<evidence type="ECO:0000313" key="2">
    <source>
        <dbReference type="Proteomes" id="UP000006694"/>
    </source>
</evidence>
<dbReference type="AlphaFoldDB" id="A5FLI5"/>
<gene>
    <name evidence="1" type="ordered locus">Fjoh_0893</name>
</gene>
<protein>
    <submittedName>
        <fullName evidence="1">Uncharacterized protein</fullName>
    </submittedName>
</protein>
<evidence type="ECO:0000313" key="1">
    <source>
        <dbReference type="EMBL" id="ABQ03927.1"/>
    </source>
</evidence>
<dbReference type="KEGG" id="fjo:Fjoh_0893"/>
<keyword evidence="2" id="KW-1185">Reference proteome</keyword>
<dbReference type="eggNOG" id="ENOG502ZPFC">
    <property type="taxonomic scope" value="Bacteria"/>
</dbReference>
<dbReference type="Proteomes" id="UP000006694">
    <property type="component" value="Chromosome"/>
</dbReference>
<dbReference type="HOGENOM" id="CLU_081773_0_0_10"/>
<reference evidence="1 2" key="1">
    <citation type="journal article" date="2009" name="Appl. Environ. Microbiol.">
        <title>Novel features of the polysaccharide-digesting gliding bacterium Flavobacterium johnsoniae as revealed by genome sequence analysis.</title>
        <authorList>
            <person name="McBride M.J."/>
            <person name="Xie G."/>
            <person name="Martens E.C."/>
            <person name="Lapidus A."/>
            <person name="Henrissat B."/>
            <person name="Rhodes R.G."/>
            <person name="Goltsman E."/>
            <person name="Wang W."/>
            <person name="Xu J."/>
            <person name="Hunnicutt D.W."/>
            <person name="Staroscik A.M."/>
            <person name="Hoover T.R."/>
            <person name="Cheng Y.Q."/>
            <person name="Stein J.L."/>
        </authorList>
    </citation>
    <scope>NUCLEOTIDE SEQUENCE [LARGE SCALE GENOMIC DNA]</scope>
    <source>
        <strain evidence="2">ATCC 17061 / DSM 2064 / JCM 8514 / BCRC 14874 / CCUG 350202 / NBRC 14942 / NCIMB 11054 / UW101</strain>
    </source>
</reference>
<name>A5FLI5_FLAJ1</name>
<dbReference type="STRING" id="376686.Fjoh_0893"/>
<organism evidence="1 2">
    <name type="scientific">Flavobacterium johnsoniae (strain ATCC 17061 / DSM 2064 / JCM 8514 / BCRC 14874 / CCUG 350202 / NBRC 14942 / NCIMB 11054 / UW101)</name>
    <name type="common">Cytophaga johnsonae</name>
    <dbReference type="NCBI Taxonomy" id="376686"/>
    <lineage>
        <taxon>Bacteria</taxon>
        <taxon>Pseudomonadati</taxon>
        <taxon>Bacteroidota</taxon>
        <taxon>Flavobacteriia</taxon>
        <taxon>Flavobacteriales</taxon>
        <taxon>Flavobacteriaceae</taxon>
        <taxon>Flavobacterium</taxon>
    </lineage>
</organism>
<dbReference type="EMBL" id="CP000685">
    <property type="protein sequence ID" value="ABQ03927.1"/>
    <property type="molecule type" value="Genomic_DNA"/>
</dbReference>
<sequence length="319" mass="37605">MQNEPTTKKKTSIFKPIIQFINLKNMIDSKLIKILSKVYQYNNENYNFKKDISLYKLPNNFKEKDLSLIQNSRFEINKIEHYEHNSVIKELKKIITENNLETIVYNLFLRAVGTGFHRGLQPIMSYLFAIQVPEHDFEPLKDRHYRNICKICGLPKESWENDGKNLYNLYIGYCPMFGSLESLLDLKEVATFENIRSTDDDINIFKKLITTIDNAVEKETPTDLKNRISRVKILPNSNNVSRTWLIKILAELGIMKNTFDENYSSLNKFVPYYQRLEWELKLHEKAPNHRVEIDFPISAWRGKLGINYSIVEQILTKLE</sequence>
<accession>A5FLI5</accession>